<name>A0A2H3IYQ3_WOLCO</name>
<dbReference type="OrthoDB" id="74360at2759"/>
<dbReference type="PANTHER" id="PTHR43539:SF68">
    <property type="entry name" value="FLAVIN-BINDING MONOOXYGENASE-LIKE PROTEIN (AFU_ORTHOLOGUE AFUA_4G09220)"/>
    <property type="match status" value="1"/>
</dbReference>
<dbReference type="Proteomes" id="UP000218811">
    <property type="component" value="Unassembled WGS sequence"/>
</dbReference>
<dbReference type="InterPro" id="IPR020946">
    <property type="entry name" value="Flavin_mOase-like"/>
</dbReference>
<dbReference type="PANTHER" id="PTHR43539">
    <property type="entry name" value="FLAVIN-BINDING MONOOXYGENASE-LIKE PROTEIN (AFU_ORTHOLOGUE AFUA_4G09220)"/>
    <property type="match status" value="1"/>
</dbReference>
<protein>
    <submittedName>
        <fullName evidence="4">Flavo protein</fullName>
    </submittedName>
</protein>
<reference evidence="4 5" key="1">
    <citation type="journal article" date="2012" name="Science">
        <title>The Paleozoic origin of enzymatic lignin decomposition reconstructed from 31 fungal genomes.</title>
        <authorList>
            <person name="Floudas D."/>
            <person name="Binder M."/>
            <person name="Riley R."/>
            <person name="Barry K."/>
            <person name="Blanchette R.A."/>
            <person name="Henrissat B."/>
            <person name="Martinez A.T."/>
            <person name="Otillar R."/>
            <person name="Spatafora J.W."/>
            <person name="Yadav J.S."/>
            <person name="Aerts A."/>
            <person name="Benoit I."/>
            <person name="Boyd A."/>
            <person name="Carlson A."/>
            <person name="Copeland A."/>
            <person name="Coutinho P.M."/>
            <person name="de Vries R.P."/>
            <person name="Ferreira P."/>
            <person name="Findley K."/>
            <person name="Foster B."/>
            <person name="Gaskell J."/>
            <person name="Glotzer D."/>
            <person name="Gorecki P."/>
            <person name="Heitman J."/>
            <person name="Hesse C."/>
            <person name="Hori C."/>
            <person name="Igarashi K."/>
            <person name="Jurgens J.A."/>
            <person name="Kallen N."/>
            <person name="Kersten P."/>
            <person name="Kohler A."/>
            <person name="Kuees U."/>
            <person name="Kumar T.K.A."/>
            <person name="Kuo A."/>
            <person name="LaButti K."/>
            <person name="Larrondo L.F."/>
            <person name="Lindquist E."/>
            <person name="Ling A."/>
            <person name="Lombard V."/>
            <person name="Lucas S."/>
            <person name="Lundell T."/>
            <person name="Martin R."/>
            <person name="McLaughlin D.J."/>
            <person name="Morgenstern I."/>
            <person name="Morin E."/>
            <person name="Murat C."/>
            <person name="Nagy L.G."/>
            <person name="Nolan M."/>
            <person name="Ohm R.A."/>
            <person name="Patyshakuliyeva A."/>
            <person name="Rokas A."/>
            <person name="Ruiz-Duenas F.J."/>
            <person name="Sabat G."/>
            <person name="Salamov A."/>
            <person name="Samejima M."/>
            <person name="Schmutz J."/>
            <person name="Slot J.C."/>
            <person name="St John F."/>
            <person name="Stenlid J."/>
            <person name="Sun H."/>
            <person name="Sun S."/>
            <person name="Syed K."/>
            <person name="Tsang A."/>
            <person name="Wiebenga A."/>
            <person name="Young D."/>
            <person name="Pisabarro A."/>
            <person name="Eastwood D.C."/>
            <person name="Martin F."/>
            <person name="Cullen D."/>
            <person name="Grigoriev I.V."/>
            <person name="Hibbett D.S."/>
        </authorList>
    </citation>
    <scope>NUCLEOTIDE SEQUENCE [LARGE SCALE GENOMIC DNA]</scope>
    <source>
        <strain evidence="4 5">MD-104</strain>
    </source>
</reference>
<keyword evidence="5" id="KW-1185">Reference proteome</keyword>
<dbReference type="Pfam" id="PF00743">
    <property type="entry name" value="FMO-like"/>
    <property type="match status" value="1"/>
</dbReference>
<evidence type="ECO:0000313" key="5">
    <source>
        <dbReference type="Proteomes" id="UP000218811"/>
    </source>
</evidence>
<keyword evidence="3" id="KW-0560">Oxidoreductase</keyword>
<organism evidence="4 5">
    <name type="scientific">Wolfiporia cocos (strain MD-104)</name>
    <name type="common">Brown rot fungus</name>
    <dbReference type="NCBI Taxonomy" id="742152"/>
    <lineage>
        <taxon>Eukaryota</taxon>
        <taxon>Fungi</taxon>
        <taxon>Dikarya</taxon>
        <taxon>Basidiomycota</taxon>
        <taxon>Agaricomycotina</taxon>
        <taxon>Agaricomycetes</taxon>
        <taxon>Polyporales</taxon>
        <taxon>Phaeolaceae</taxon>
        <taxon>Wolfiporia</taxon>
    </lineage>
</organism>
<dbReference type="OMA" id="GCYKPSG"/>
<dbReference type="GO" id="GO:0004499">
    <property type="term" value="F:N,N-dimethylaniline monooxygenase activity"/>
    <property type="evidence" value="ECO:0007669"/>
    <property type="project" value="InterPro"/>
</dbReference>
<dbReference type="STRING" id="742152.A0A2H3IYQ3"/>
<accession>A0A2H3IYQ3</accession>
<dbReference type="SUPFAM" id="SSF51905">
    <property type="entry name" value="FAD/NAD(P)-binding domain"/>
    <property type="match status" value="1"/>
</dbReference>
<dbReference type="AlphaFoldDB" id="A0A2H3IYQ3"/>
<dbReference type="InterPro" id="IPR050982">
    <property type="entry name" value="Auxin_biosynth/cation_transpt"/>
</dbReference>
<evidence type="ECO:0000256" key="2">
    <source>
        <dbReference type="ARBA" id="ARBA00022827"/>
    </source>
</evidence>
<keyword evidence="1" id="KW-0285">Flavoprotein</keyword>
<dbReference type="InterPro" id="IPR036188">
    <property type="entry name" value="FAD/NAD-bd_sf"/>
</dbReference>
<evidence type="ECO:0000256" key="1">
    <source>
        <dbReference type="ARBA" id="ARBA00022630"/>
    </source>
</evidence>
<keyword evidence="2" id="KW-0274">FAD</keyword>
<dbReference type="GO" id="GO:0050660">
    <property type="term" value="F:flavin adenine dinucleotide binding"/>
    <property type="evidence" value="ECO:0007669"/>
    <property type="project" value="InterPro"/>
</dbReference>
<proteinExistence type="predicted"/>
<dbReference type="EMBL" id="KB467843">
    <property type="protein sequence ID" value="PCH35122.1"/>
    <property type="molecule type" value="Genomic_DNA"/>
</dbReference>
<dbReference type="Gene3D" id="3.50.50.60">
    <property type="entry name" value="FAD/NAD(P)-binding domain"/>
    <property type="match status" value="1"/>
</dbReference>
<dbReference type="GO" id="GO:0050661">
    <property type="term" value="F:NADP binding"/>
    <property type="evidence" value="ECO:0007669"/>
    <property type="project" value="InterPro"/>
</dbReference>
<gene>
    <name evidence="4" type="ORF">WOLCODRAFT_79525</name>
</gene>
<evidence type="ECO:0000313" key="4">
    <source>
        <dbReference type="EMBL" id="PCH35122.1"/>
    </source>
</evidence>
<sequence length="569" mass="63457">MADLQTIAETWLSAFAVAAFSVDVAATVDTFLPDGWLRDALVFTWNTRSLEGHEKIAAYLRDTLPSAHLSNFKLDLTPGLQPEVVLESGVGAAFTFETPRCLGRGYVYLLKDGVSARWKALSVFMSVAEIKGHEERGYELGTYGGHTISWEEVNEARRSEIESGPYAVIIGAGQTGLHIASRFRQMDIPSIIVEKHQTVGDQWRQRYPTLSLHTTKNHHTLLYQPYPRNWPKYTPRDKVADWLKQYAESQDLIVWTNSYIQPQPTYDLVKKRWRILVNRNGIEVELHPAHIIVAIGTLGAPWIPDVPGRDEFKGDVLHACKYMGGHPYVGQDTIVVGAGNTAADICQDLSFQGARSVTMVQRSSTCIVSSKTVATQMARAFPDDVPYDICDFKFAAMPINLQRKLARAQESVMWEREKELHDQLRKGGLKLNMGRDGSGQHFLIFERIDVGCGPLIGAGKVKVKQGVEIKCFTKSGVVFTDDSEKEADLVVFATGYMDPRQSLKETFGSRLMEQTSPLWGLDEEGELRGAYKPTGHPGLWYGAGDFAISRHLSKQLALQIKATQLGMIP</sequence>
<evidence type="ECO:0000256" key="3">
    <source>
        <dbReference type="ARBA" id="ARBA00023002"/>
    </source>
</evidence>